<dbReference type="Proteomes" id="UP001620520">
    <property type="component" value="Unassembled WGS sequence"/>
</dbReference>
<proteinExistence type="predicted"/>
<accession>A0ABW8N797</accession>
<organism evidence="5 6">
    <name type="scientific">Paenarthrobacter histidinolovorans</name>
    <dbReference type="NCBI Taxonomy" id="43664"/>
    <lineage>
        <taxon>Bacteria</taxon>
        <taxon>Bacillati</taxon>
        <taxon>Actinomycetota</taxon>
        <taxon>Actinomycetes</taxon>
        <taxon>Micrococcales</taxon>
        <taxon>Micrococcaceae</taxon>
        <taxon>Paenarthrobacter</taxon>
    </lineage>
</organism>
<evidence type="ECO:0000313" key="6">
    <source>
        <dbReference type="Proteomes" id="UP001620520"/>
    </source>
</evidence>
<gene>
    <name evidence="5" type="ORF">ABIA52_002346</name>
</gene>
<dbReference type="InterPro" id="IPR028082">
    <property type="entry name" value="Peripla_BP_I"/>
</dbReference>
<dbReference type="RefSeq" id="WP_404594527.1">
    <property type="nucleotide sequence ID" value="NZ_JBIYEW010000003.1"/>
</dbReference>
<evidence type="ECO:0000259" key="4">
    <source>
        <dbReference type="Pfam" id="PF13377"/>
    </source>
</evidence>
<name>A0ABW8N797_9MICC</name>
<dbReference type="PANTHER" id="PTHR30146:SF109">
    <property type="entry name" value="HTH-TYPE TRANSCRIPTIONAL REGULATOR GALS"/>
    <property type="match status" value="1"/>
</dbReference>
<keyword evidence="2 5" id="KW-0238">DNA-binding</keyword>
<comment type="caution">
    <text evidence="5">The sequence shown here is derived from an EMBL/GenBank/DDBJ whole genome shotgun (WGS) entry which is preliminary data.</text>
</comment>
<evidence type="ECO:0000256" key="2">
    <source>
        <dbReference type="ARBA" id="ARBA00023125"/>
    </source>
</evidence>
<reference evidence="5 6" key="1">
    <citation type="submission" date="2024-10" db="EMBL/GenBank/DDBJ databases">
        <title>Novel secondary metabolite-producing bacteria for plant disease control.</title>
        <authorList>
            <person name="Chevrette M."/>
        </authorList>
    </citation>
    <scope>NUCLEOTIDE SEQUENCE [LARGE SCALE GENOMIC DNA]</scope>
    <source>
        <strain evidence="5 6">J30 TE3557</strain>
    </source>
</reference>
<dbReference type="InterPro" id="IPR046335">
    <property type="entry name" value="LacI/GalR-like_sensor"/>
</dbReference>
<evidence type="ECO:0000256" key="1">
    <source>
        <dbReference type="ARBA" id="ARBA00023015"/>
    </source>
</evidence>
<dbReference type="GO" id="GO:0003677">
    <property type="term" value="F:DNA binding"/>
    <property type="evidence" value="ECO:0007669"/>
    <property type="project" value="UniProtKB-KW"/>
</dbReference>
<feature type="domain" description="Transcriptional regulator LacI/GalR-like sensor" evidence="4">
    <location>
        <begin position="25"/>
        <end position="134"/>
    </location>
</feature>
<dbReference type="Pfam" id="PF13377">
    <property type="entry name" value="Peripla_BP_3"/>
    <property type="match status" value="1"/>
</dbReference>
<keyword evidence="6" id="KW-1185">Reference proteome</keyword>
<dbReference type="EMBL" id="JBIYEW010000003">
    <property type="protein sequence ID" value="MFK4639457.1"/>
    <property type="molecule type" value="Genomic_DNA"/>
</dbReference>
<dbReference type="Gene3D" id="3.40.50.2300">
    <property type="match status" value="1"/>
</dbReference>
<dbReference type="SUPFAM" id="SSF53822">
    <property type="entry name" value="Periplasmic binding protein-like I"/>
    <property type="match status" value="1"/>
</dbReference>
<evidence type="ECO:0000256" key="3">
    <source>
        <dbReference type="ARBA" id="ARBA00023163"/>
    </source>
</evidence>
<dbReference type="PANTHER" id="PTHR30146">
    <property type="entry name" value="LACI-RELATED TRANSCRIPTIONAL REPRESSOR"/>
    <property type="match status" value="1"/>
</dbReference>
<keyword evidence="1" id="KW-0805">Transcription regulation</keyword>
<sequence>MRSSLEAKGHDFWSTDELRSAISPEGGAAALGRLLDLGRLPDAVVAYSDIIAEGIYKELRRRGLEPGRDIAVASFDDTRIAASQVPPMTSVAGFPSKVGTQGIEMLMRRLADDQTDIPSRAALIEPQLKIRSSTATWRPRM</sequence>
<evidence type="ECO:0000313" key="5">
    <source>
        <dbReference type="EMBL" id="MFK4639457.1"/>
    </source>
</evidence>
<protein>
    <submittedName>
        <fullName evidence="5">DNA-binding LacI/PurR family transcriptional regulator</fullName>
    </submittedName>
</protein>
<keyword evidence="3" id="KW-0804">Transcription</keyword>